<keyword evidence="1" id="KW-0472">Membrane</keyword>
<accession>A9GSH6</accession>
<sequence>MGDEPRMRHYSGPPMPSRLPPIDICLGCGTRRRCGPADPCARCGEPPHRAVWRRSEPRGASPRIELFLSAITSGLLLAYTALYGLLLSGLAGAADESLAAAALFAASVLLGARLARWIVRSLFDLWGTTWAYCSADGARRGTVRTLLGWYGAGEGVSLTGFHPTSAGSTLFCSSDAIEAGLPVVAANLSRIAGAKGGDAFSPFEVLMLSAFTGLVARGEATISRATAVRWRKGWLGAARRGAAQPVLTIERSGDREEGSAIEREILSALQAKADGLALLAEPSPPGGYRDAAWRPPPARLCIEEVLCPRALALAARALRKEPRGGAPVAVAAALDEFGKRDPARMSHLRVLLAEQHRRALSA</sequence>
<evidence type="ECO:0000256" key="1">
    <source>
        <dbReference type="SAM" id="Phobius"/>
    </source>
</evidence>
<name>A9GSH6_SORC5</name>
<gene>
    <name evidence="2" type="ordered locus">sce3618</name>
</gene>
<dbReference type="Proteomes" id="UP000002139">
    <property type="component" value="Chromosome"/>
</dbReference>
<evidence type="ECO:0000313" key="3">
    <source>
        <dbReference type="Proteomes" id="UP000002139"/>
    </source>
</evidence>
<feature type="transmembrane region" description="Helical" evidence="1">
    <location>
        <begin position="64"/>
        <end position="86"/>
    </location>
</feature>
<protein>
    <submittedName>
        <fullName evidence="2">Uncharacterized protein</fullName>
    </submittedName>
</protein>
<keyword evidence="3" id="KW-1185">Reference proteome</keyword>
<keyword evidence="1" id="KW-0812">Transmembrane</keyword>
<keyword evidence="1" id="KW-1133">Transmembrane helix</keyword>
<feature type="transmembrane region" description="Helical" evidence="1">
    <location>
        <begin position="98"/>
        <end position="115"/>
    </location>
</feature>
<evidence type="ECO:0000313" key="2">
    <source>
        <dbReference type="EMBL" id="CAN93778.1"/>
    </source>
</evidence>
<dbReference type="AlphaFoldDB" id="A9GSH6"/>
<organism evidence="2 3">
    <name type="scientific">Sorangium cellulosum (strain So ce56)</name>
    <name type="common">Polyangium cellulosum (strain So ce56)</name>
    <dbReference type="NCBI Taxonomy" id="448385"/>
    <lineage>
        <taxon>Bacteria</taxon>
        <taxon>Pseudomonadati</taxon>
        <taxon>Myxococcota</taxon>
        <taxon>Polyangia</taxon>
        <taxon>Polyangiales</taxon>
        <taxon>Polyangiaceae</taxon>
        <taxon>Sorangium</taxon>
    </lineage>
</organism>
<reference evidence="2 3" key="1">
    <citation type="journal article" date="2007" name="Nat. Biotechnol.">
        <title>Complete genome sequence of the myxobacterium Sorangium cellulosum.</title>
        <authorList>
            <person name="Schneiker S."/>
            <person name="Perlova O."/>
            <person name="Kaiser O."/>
            <person name="Gerth K."/>
            <person name="Alici A."/>
            <person name="Altmeyer M.O."/>
            <person name="Bartels D."/>
            <person name="Bekel T."/>
            <person name="Beyer S."/>
            <person name="Bode E."/>
            <person name="Bode H.B."/>
            <person name="Bolten C.J."/>
            <person name="Choudhuri J.V."/>
            <person name="Doss S."/>
            <person name="Elnakady Y.A."/>
            <person name="Frank B."/>
            <person name="Gaigalat L."/>
            <person name="Goesmann A."/>
            <person name="Groeger C."/>
            <person name="Gross F."/>
            <person name="Jelsbak L."/>
            <person name="Jelsbak L."/>
            <person name="Kalinowski J."/>
            <person name="Kegler C."/>
            <person name="Knauber T."/>
            <person name="Konietzny S."/>
            <person name="Kopp M."/>
            <person name="Krause L."/>
            <person name="Krug D."/>
            <person name="Linke B."/>
            <person name="Mahmud T."/>
            <person name="Martinez-Arias R."/>
            <person name="McHardy A.C."/>
            <person name="Merai M."/>
            <person name="Meyer F."/>
            <person name="Mormann S."/>
            <person name="Munoz-Dorado J."/>
            <person name="Perez J."/>
            <person name="Pradella S."/>
            <person name="Rachid S."/>
            <person name="Raddatz G."/>
            <person name="Rosenau F."/>
            <person name="Rueckert C."/>
            <person name="Sasse F."/>
            <person name="Scharfe M."/>
            <person name="Schuster S.C."/>
            <person name="Suen G."/>
            <person name="Treuner-Lange A."/>
            <person name="Velicer G.J."/>
            <person name="Vorholter F.-J."/>
            <person name="Weissman K.J."/>
            <person name="Welch R.D."/>
            <person name="Wenzel S.C."/>
            <person name="Whitworth D.E."/>
            <person name="Wilhelm S."/>
            <person name="Wittmann C."/>
            <person name="Bloecker H."/>
            <person name="Puehler A."/>
            <person name="Mueller R."/>
        </authorList>
    </citation>
    <scope>NUCLEOTIDE SEQUENCE [LARGE SCALE GENOMIC DNA]</scope>
    <source>
        <strain evidence="3">So ce56</strain>
    </source>
</reference>
<dbReference type="HOGENOM" id="CLU_806320_0_0_7"/>
<dbReference type="EMBL" id="AM746676">
    <property type="protein sequence ID" value="CAN93778.1"/>
    <property type="molecule type" value="Genomic_DNA"/>
</dbReference>
<proteinExistence type="predicted"/>
<dbReference type="KEGG" id="scl:sce3618"/>
<dbReference type="BioCyc" id="SCEL448385:SCE_RS18530-MONOMER"/>